<comment type="caution">
    <text evidence="4">The sequence shown here is derived from an EMBL/GenBank/DDBJ whole genome shotgun (WGS) entry which is preliminary data.</text>
</comment>
<name>A0A5B2VVH9_9BACT</name>
<feature type="domain" description="FecR protein" evidence="2">
    <location>
        <begin position="110"/>
        <end position="202"/>
    </location>
</feature>
<organism evidence="4 5">
    <name type="scientific">Chitinophaga agrisoli</name>
    <dbReference type="NCBI Taxonomy" id="2607653"/>
    <lineage>
        <taxon>Bacteria</taxon>
        <taxon>Pseudomonadati</taxon>
        <taxon>Bacteroidota</taxon>
        <taxon>Chitinophagia</taxon>
        <taxon>Chitinophagales</taxon>
        <taxon>Chitinophagaceae</taxon>
        <taxon>Chitinophaga</taxon>
    </lineage>
</organism>
<keyword evidence="1" id="KW-0472">Membrane</keyword>
<dbReference type="PANTHER" id="PTHR30273">
    <property type="entry name" value="PERIPLASMIC SIGNAL SENSOR AND SIGMA FACTOR ACTIVATOR FECR-RELATED"/>
    <property type="match status" value="1"/>
</dbReference>
<dbReference type="RefSeq" id="WP_149838698.1">
    <property type="nucleotide sequence ID" value="NZ_VUOC01000002.1"/>
</dbReference>
<protein>
    <submittedName>
        <fullName evidence="4">DUF4974 domain-containing protein</fullName>
    </submittedName>
</protein>
<evidence type="ECO:0000256" key="1">
    <source>
        <dbReference type="SAM" id="Phobius"/>
    </source>
</evidence>
<keyword evidence="1" id="KW-0812">Transmembrane</keyword>
<dbReference type="EMBL" id="VUOC01000002">
    <property type="protein sequence ID" value="KAA2243823.1"/>
    <property type="molecule type" value="Genomic_DNA"/>
</dbReference>
<dbReference type="Gene3D" id="2.60.120.1440">
    <property type="match status" value="1"/>
</dbReference>
<dbReference type="Pfam" id="PF16344">
    <property type="entry name" value="FecR_C"/>
    <property type="match status" value="1"/>
</dbReference>
<reference evidence="4 5" key="1">
    <citation type="submission" date="2019-09" db="EMBL/GenBank/DDBJ databases">
        <title>Chitinophaga ginsengihumi sp. nov., isolated from soil of ginseng rhizosphere.</title>
        <authorList>
            <person name="Lee J."/>
        </authorList>
    </citation>
    <scope>NUCLEOTIDE SEQUENCE [LARGE SCALE GENOMIC DNA]</scope>
    <source>
        <strain evidence="4 5">BN140078</strain>
    </source>
</reference>
<dbReference type="InterPro" id="IPR012373">
    <property type="entry name" value="Ferrdict_sens_TM"/>
</dbReference>
<gene>
    <name evidence="4" type="ORF">F0L74_15220</name>
</gene>
<reference evidence="4 5" key="2">
    <citation type="submission" date="2019-09" db="EMBL/GenBank/DDBJ databases">
        <authorList>
            <person name="Jin C."/>
        </authorList>
    </citation>
    <scope>NUCLEOTIDE SEQUENCE [LARGE SCALE GENOMIC DNA]</scope>
    <source>
        <strain evidence="4 5">BN140078</strain>
    </source>
</reference>
<dbReference type="Pfam" id="PF04773">
    <property type="entry name" value="FecR"/>
    <property type="match status" value="1"/>
</dbReference>
<evidence type="ECO:0000313" key="4">
    <source>
        <dbReference type="EMBL" id="KAA2243823.1"/>
    </source>
</evidence>
<dbReference type="PANTHER" id="PTHR30273:SF2">
    <property type="entry name" value="PROTEIN FECR"/>
    <property type="match status" value="1"/>
</dbReference>
<dbReference type="InterPro" id="IPR006860">
    <property type="entry name" value="FecR"/>
</dbReference>
<dbReference type="AlphaFoldDB" id="A0A5B2VVH9"/>
<evidence type="ECO:0000313" key="5">
    <source>
        <dbReference type="Proteomes" id="UP000324611"/>
    </source>
</evidence>
<dbReference type="InterPro" id="IPR032508">
    <property type="entry name" value="FecR_C"/>
</dbReference>
<dbReference type="Proteomes" id="UP000324611">
    <property type="component" value="Unassembled WGS sequence"/>
</dbReference>
<dbReference type="GO" id="GO:0016989">
    <property type="term" value="F:sigma factor antagonist activity"/>
    <property type="evidence" value="ECO:0007669"/>
    <property type="project" value="TreeGrafter"/>
</dbReference>
<evidence type="ECO:0000259" key="3">
    <source>
        <dbReference type="Pfam" id="PF16344"/>
    </source>
</evidence>
<proteinExistence type="predicted"/>
<keyword evidence="1" id="KW-1133">Transmembrane helix</keyword>
<evidence type="ECO:0000259" key="2">
    <source>
        <dbReference type="Pfam" id="PF04773"/>
    </source>
</evidence>
<feature type="domain" description="Protein FecR C-terminal" evidence="3">
    <location>
        <begin position="248"/>
        <end position="314"/>
    </location>
</feature>
<dbReference type="Gene3D" id="3.55.50.30">
    <property type="match status" value="1"/>
</dbReference>
<keyword evidence="5" id="KW-1185">Reference proteome</keyword>
<feature type="transmembrane region" description="Helical" evidence="1">
    <location>
        <begin position="73"/>
        <end position="92"/>
    </location>
</feature>
<dbReference type="PIRSF" id="PIRSF018266">
    <property type="entry name" value="FecR"/>
    <property type="match status" value="1"/>
</dbReference>
<sequence>MKDEQDPINELYRKILQGAAGTGDKEMLARWMARLDVGGEEVSDEELAIEQQASQQALHARFFPPKKHVRFKYVWLAAASIAMVIFSAIFFYNKHSKAPGVQDIVYAENSTASGERKIITLEDGSRISMNSASHIRYTASFTGKSREVYLEGQAYFEVSHDKDHPFIVHAGKLAVEVLGTAFDVRNYQDDADAAVTVTTGKIAVKAGASSDHYVLTRGQQLTYDRQTGSVSHETVGPAEYVAWQQGAFVFREKELREVCRQLERIYGVTIHIKTPALEKKTLNFRIKGENISHVMEMLAASGGFQYSIKERVITLWK</sequence>
<accession>A0A5B2VVH9</accession>